<gene>
    <name evidence="1" type="ORF">S03H2_21492</name>
</gene>
<dbReference type="EMBL" id="BARU01011448">
    <property type="protein sequence ID" value="GAH44973.1"/>
    <property type="molecule type" value="Genomic_DNA"/>
</dbReference>
<dbReference type="AlphaFoldDB" id="X1HI70"/>
<name>X1HI70_9ZZZZ</name>
<evidence type="ECO:0000313" key="1">
    <source>
        <dbReference type="EMBL" id="GAH44973.1"/>
    </source>
</evidence>
<proteinExistence type="predicted"/>
<accession>X1HI70</accession>
<organism evidence="1">
    <name type="scientific">marine sediment metagenome</name>
    <dbReference type="NCBI Taxonomy" id="412755"/>
    <lineage>
        <taxon>unclassified sequences</taxon>
        <taxon>metagenomes</taxon>
        <taxon>ecological metagenomes</taxon>
    </lineage>
</organism>
<sequence>MAKIKKLPGLAVISGFKGTLDFYVHDGQACVRSWPRSPGHKRAPAVEARWPAFATASRLWNELSPEIREAYKRMSAGLHLSGRDIFIKGYITPLWLHLD</sequence>
<protein>
    <submittedName>
        <fullName evidence="1">Uncharacterized protein</fullName>
    </submittedName>
</protein>
<comment type="caution">
    <text evidence="1">The sequence shown here is derived from an EMBL/GenBank/DDBJ whole genome shotgun (WGS) entry which is preliminary data.</text>
</comment>
<reference evidence="1" key="1">
    <citation type="journal article" date="2014" name="Front. Microbiol.">
        <title>High frequency of phylogenetically diverse reductive dehalogenase-homologous genes in deep subseafloor sedimentary metagenomes.</title>
        <authorList>
            <person name="Kawai M."/>
            <person name="Futagami T."/>
            <person name="Toyoda A."/>
            <person name="Takaki Y."/>
            <person name="Nishi S."/>
            <person name="Hori S."/>
            <person name="Arai W."/>
            <person name="Tsubouchi T."/>
            <person name="Morono Y."/>
            <person name="Uchiyama I."/>
            <person name="Ito T."/>
            <person name="Fujiyama A."/>
            <person name="Inagaki F."/>
            <person name="Takami H."/>
        </authorList>
    </citation>
    <scope>NUCLEOTIDE SEQUENCE</scope>
    <source>
        <strain evidence="1">Expedition CK06-06</strain>
    </source>
</reference>